<dbReference type="PANTHER" id="PTHR43537:SF45">
    <property type="entry name" value="GNTR FAMILY REGULATORY PROTEIN"/>
    <property type="match status" value="1"/>
</dbReference>
<dbReference type="Pfam" id="PF00392">
    <property type="entry name" value="GntR"/>
    <property type="match status" value="1"/>
</dbReference>
<keyword evidence="2" id="KW-0238">DNA-binding</keyword>
<dbReference type="Gene3D" id="1.10.10.10">
    <property type="entry name" value="Winged helix-like DNA-binding domain superfamily/Winged helix DNA-binding domain"/>
    <property type="match status" value="1"/>
</dbReference>
<keyword evidence="6" id="KW-1185">Reference proteome</keyword>
<dbReference type="InterPro" id="IPR000524">
    <property type="entry name" value="Tscrpt_reg_HTH_GntR"/>
</dbReference>
<dbReference type="RefSeq" id="WP_177175062.1">
    <property type="nucleotide sequence ID" value="NZ_FNSL01000001.1"/>
</dbReference>
<evidence type="ECO:0000313" key="5">
    <source>
        <dbReference type="EMBL" id="SEB56868.1"/>
    </source>
</evidence>
<evidence type="ECO:0000256" key="1">
    <source>
        <dbReference type="ARBA" id="ARBA00023015"/>
    </source>
</evidence>
<evidence type="ECO:0000313" key="6">
    <source>
        <dbReference type="Proteomes" id="UP000199064"/>
    </source>
</evidence>
<protein>
    <submittedName>
        <fullName evidence="5">Transcriptional regulator, GntR family</fullName>
    </submittedName>
</protein>
<dbReference type="PROSITE" id="PS50949">
    <property type="entry name" value="HTH_GNTR"/>
    <property type="match status" value="1"/>
</dbReference>
<dbReference type="GO" id="GO:0003677">
    <property type="term" value="F:DNA binding"/>
    <property type="evidence" value="ECO:0007669"/>
    <property type="project" value="UniProtKB-KW"/>
</dbReference>
<feature type="domain" description="HTH gntR-type" evidence="4">
    <location>
        <begin position="7"/>
        <end position="74"/>
    </location>
</feature>
<dbReference type="AlphaFoldDB" id="A0A1H4KFM7"/>
<dbReference type="Gene3D" id="1.20.120.530">
    <property type="entry name" value="GntR ligand-binding domain-like"/>
    <property type="match status" value="1"/>
</dbReference>
<reference evidence="6" key="1">
    <citation type="submission" date="2016-10" db="EMBL/GenBank/DDBJ databases">
        <authorList>
            <person name="Varghese N."/>
            <person name="Submissions S."/>
        </authorList>
    </citation>
    <scope>NUCLEOTIDE SEQUENCE [LARGE SCALE GENOMIC DNA]</scope>
    <source>
        <strain evidence="6">ES.061</strain>
    </source>
</reference>
<dbReference type="PANTHER" id="PTHR43537">
    <property type="entry name" value="TRANSCRIPTIONAL REGULATOR, GNTR FAMILY"/>
    <property type="match status" value="1"/>
</dbReference>
<accession>A0A1H4KFM7</accession>
<dbReference type="GO" id="GO:0003700">
    <property type="term" value="F:DNA-binding transcription factor activity"/>
    <property type="evidence" value="ECO:0007669"/>
    <property type="project" value="InterPro"/>
</dbReference>
<dbReference type="SMART" id="SM00895">
    <property type="entry name" value="FCD"/>
    <property type="match status" value="1"/>
</dbReference>
<dbReference type="EMBL" id="FNSL01000001">
    <property type="protein sequence ID" value="SEB56868.1"/>
    <property type="molecule type" value="Genomic_DNA"/>
</dbReference>
<dbReference type="SMART" id="SM00345">
    <property type="entry name" value="HTH_GNTR"/>
    <property type="match status" value="1"/>
</dbReference>
<dbReference type="InterPro" id="IPR036390">
    <property type="entry name" value="WH_DNA-bd_sf"/>
</dbReference>
<dbReference type="PRINTS" id="PR00035">
    <property type="entry name" value="HTHGNTR"/>
</dbReference>
<dbReference type="SUPFAM" id="SSF46785">
    <property type="entry name" value="Winged helix' DNA-binding domain"/>
    <property type="match status" value="1"/>
</dbReference>
<dbReference type="InterPro" id="IPR011711">
    <property type="entry name" value="GntR_C"/>
</dbReference>
<evidence type="ECO:0000256" key="3">
    <source>
        <dbReference type="ARBA" id="ARBA00023163"/>
    </source>
</evidence>
<dbReference type="InterPro" id="IPR036388">
    <property type="entry name" value="WH-like_DNA-bd_sf"/>
</dbReference>
<dbReference type="Pfam" id="PF07729">
    <property type="entry name" value="FCD"/>
    <property type="match status" value="1"/>
</dbReference>
<sequence length="233" mass="26314">MKDESNSTQMSKAYAELERRIVSLQLLPGEVVSENTLSRDLSMGRTPVREALRELSREGLVVIMPKRGVVIAEIDVVRQLRLLEFRRVAERFVVESAARRASDVEKRRFANLTSEMLRASIAEDGETFLDLDRQFNEMVIEVSRNEFAAASMRLSQGLSRRFWFAYYRHSDNLSETIRLHAEIAKAISLGDPEAAGTGLNRLIDNVEAFTRATLDFESGWLSSGHGSTESDDI</sequence>
<proteinExistence type="predicted"/>
<dbReference type="CDD" id="cd07377">
    <property type="entry name" value="WHTH_GntR"/>
    <property type="match status" value="1"/>
</dbReference>
<gene>
    <name evidence="5" type="ORF">SAMN05216452_2184</name>
</gene>
<dbReference type="Proteomes" id="UP000199064">
    <property type="component" value="Unassembled WGS sequence"/>
</dbReference>
<organism evidence="5 6">
    <name type="scientific">Nitratireductor aquibiodomus</name>
    <dbReference type="NCBI Taxonomy" id="204799"/>
    <lineage>
        <taxon>Bacteria</taxon>
        <taxon>Pseudomonadati</taxon>
        <taxon>Pseudomonadota</taxon>
        <taxon>Alphaproteobacteria</taxon>
        <taxon>Hyphomicrobiales</taxon>
        <taxon>Phyllobacteriaceae</taxon>
        <taxon>Nitratireductor</taxon>
    </lineage>
</organism>
<dbReference type="InterPro" id="IPR008920">
    <property type="entry name" value="TF_FadR/GntR_C"/>
</dbReference>
<keyword evidence="3" id="KW-0804">Transcription</keyword>
<evidence type="ECO:0000259" key="4">
    <source>
        <dbReference type="PROSITE" id="PS50949"/>
    </source>
</evidence>
<evidence type="ECO:0000256" key="2">
    <source>
        <dbReference type="ARBA" id="ARBA00023125"/>
    </source>
</evidence>
<keyword evidence="1" id="KW-0805">Transcription regulation</keyword>
<dbReference type="SUPFAM" id="SSF48008">
    <property type="entry name" value="GntR ligand-binding domain-like"/>
    <property type="match status" value="1"/>
</dbReference>
<name>A0A1H4KFM7_9HYPH</name>